<dbReference type="EMBL" id="JACXVP010000009">
    <property type="protein sequence ID" value="KAG5585079.1"/>
    <property type="molecule type" value="Genomic_DNA"/>
</dbReference>
<keyword evidence="2" id="KW-1133">Transmembrane helix</keyword>
<keyword evidence="2" id="KW-0812">Transmembrane</keyword>
<reference evidence="3 4" key="1">
    <citation type="submission" date="2020-09" db="EMBL/GenBank/DDBJ databases">
        <title>De no assembly of potato wild relative species, Solanum commersonii.</title>
        <authorList>
            <person name="Cho K."/>
        </authorList>
    </citation>
    <scope>NUCLEOTIDE SEQUENCE [LARGE SCALE GENOMIC DNA]</scope>
    <source>
        <strain evidence="3">LZ3.2</strain>
        <tissue evidence="3">Leaf</tissue>
    </source>
</reference>
<dbReference type="AlphaFoldDB" id="A0A9J5XBU7"/>
<evidence type="ECO:0000256" key="1">
    <source>
        <dbReference type="SAM" id="MobiDB-lite"/>
    </source>
</evidence>
<sequence length="181" mass="20542">MAKIDNYEDSSAQATDDVESSEEKNDSGDEESSRDSRDTGDEDDDHLSLPICARGISVKYFKNKINLKKQSEVYSERGNASYALYAFLWAFLVWIYETFLHLGKYVKKSLDSPLPISHLLRWHTAKTIILSKVIHLITKNNLATSKSYVDEVKDIVLDELKANLKGVTILTSSVENVEDEY</sequence>
<evidence type="ECO:0000313" key="4">
    <source>
        <dbReference type="Proteomes" id="UP000824120"/>
    </source>
</evidence>
<keyword evidence="4" id="KW-1185">Reference proteome</keyword>
<dbReference type="Proteomes" id="UP000824120">
    <property type="component" value="Chromosome 9"/>
</dbReference>
<name>A0A9J5XBU7_SOLCO</name>
<gene>
    <name evidence="3" type="ORF">H5410_045513</name>
</gene>
<dbReference type="OrthoDB" id="1303650at2759"/>
<proteinExistence type="predicted"/>
<accession>A0A9J5XBU7</accession>
<evidence type="ECO:0000313" key="3">
    <source>
        <dbReference type="EMBL" id="KAG5585079.1"/>
    </source>
</evidence>
<comment type="caution">
    <text evidence="3">The sequence shown here is derived from an EMBL/GenBank/DDBJ whole genome shotgun (WGS) entry which is preliminary data.</text>
</comment>
<feature type="compositionally biased region" description="Basic and acidic residues" evidence="1">
    <location>
        <begin position="21"/>
        <end position="39"/>
    </location>
</feature>
<feature type="transmembrane region" description="Helical" evidence="2">
    <location>
        <begin position="82"/>
        <end position="102"/>
    </location>
</feature>
<organism evidence="3 4">
    <name type="scientific">Solanum commersonii</name>
    <name type="common">Commerson's wild potato</name>
    <name type="synonym">Commerson's nightshade</name>
    <dbReference type="NCBI Taxonomy" id="4109"/>
    <lineage>
        <taxon>Eukaryota</taxon>
        <taxon>Viridiplantae</taxon>
        <taxon>Streptophyta</taxon>
        <taxon>Embryophyta</taxon>
        <taxon>Tracheophyta</taxon>
        <taxon>Spermatophyta</taxon>
        <taxon>Magnoliopsida</taxon>
        <taxon>eudicotyledons</taxon>
        <taxon>Gunneridae</taxon>
        <taxon>Pentapetalae</taxon>
        <taxon>asterids</taxon>
        <taxon>lamiids</taxon>
        <taxon>Solanales</taxon>
        <taxon>Solanaceae</taxon>
        <taxon>Solanoideae</taxon>
        <taxon>Solaneae</taxon>
        <taxon>Solanum</taxon>
    </lineage>
</organism>
<feature type="region of interest" description="Disordered" evidence="1">
    <location>
        <begin position="1"/>
        <end position="46"/>
    </location>
</feature>
<protein>
    <submittedName>
        <fullName evidence="3">Uncharacterized protein</fullName>
    </submittedName>
</protein>
<evidence type="ECO:0000256" key="2">
    <source>
        <dbReference type="SAM" id="Phobius"/>
    </source>
</evidence>
<keyword evidence="2" id="KW-0472">Membrane</keyword>